<dbReference type="EMBL" id="CABPSR010000039">
    <property type="protein sequence ID" value="VVE85861.1"/>
    <property type="molecule type" value="Genomic_DNA"/>
</dbReference>
<dbReference type="InterPro" id="IPR011990">
    <property type="entry name" value="TPR-like_helical_dom_sf"/>
</dbReference>
<dbReference type="SUPFAM" id="SSF48452">
    <property type="entry name" value="TPR-like"/>
    <property type="match status" value="1"/>
</dbReference>
<protein>
    <submittedName>
        <fullName evidence="1">Uncharacterized protein</fullName>
    </submittedName>
</protein>
<evidence type="ECO:0000313" key="1">
    <source>
        <dbReference type="EMBL" id="VVE85861.1"/>
    </source>
</evidence>
<gene>
    <name evidence="1" type="ORF">PSP31121_05494</name>
</gene>
<dbReference type="Proteomes" id="UP000335538">
    <property type="component" value="Unassembled WGS sequence"/>
</dbReference>
<evidence type="ECO:0000313" key="2">
    <source>
        <dbReference type="Proteomes" id="UP000335538"/>
    </source>
</evidence>
<dbReference type="AlphaFoldDB" id="A0A5E5BI18"/>
<proteinExistence type="predicted"/>
<organism evidence="1 2">
    <name type="scientific">Pandoraea sputorum</name>
    <dbReference type="NCBI Taxonomy" id="93222"/>
    <lineage>
        <taxon>Bacteria</taxon>
        <taxon>Pseudomonadati</taxon>
        <taxon>Pseudomonadota</taxon>
        <taxon>Betaproteobacteria</taxon>
        <taxon>Burkholderiales</taxon>
        <taxon>Burkholderiaceae</taxon>
        <taxon>Pandoraea</taxon>
    </lineage>
</organism>
<reference evidence="1 2" key="1">
    <citation type="submission" date="2019-08" db="EMBL/GenBank/DDBJ databases">
        <authorList>
            <person name="Peeters C."/>
        </authorList>
    </citation>
    <scope>NUCLEOTIDE SEQUENCE [LARGE SCALE GENOMIC DNA]</scope>
    <source>
        <strain evidence="1 2">LMG 31121</strain>
    </source>
</reference>
<dbReference type="Gene3D" id="1.25.40.10">
    <property type="entry name" value="Tetratricopeptide repeat domain"/>
    <property type="match status" value="1"/>
</dbReference>
<dbReference type="RefSeq" id="WP_150811524.1">
    <property type="nucleotide sequence ID" value="NZ_CABPSR010000039.1"/>
</dbReference>
<name>A0A5E5BI18_9BURK</name>
<sequence length="438" mass="45962">MLNPVTGADNAAGQSPPLVVPADLDFADAHALREVHQALITCPVLLRWCEQAFDRAHHAEVRAALATLILYAQAEARDVRADALLGARASALATLASRLLPAGQAALRQTLAMSPAPHPAPHVGSRAGADAFIDHLAERDRRWLAGHVCCQAGDAYRARGEHARAAADYAMAACLYESVPAQTPVAAALYRQAARAHQQANDRSAAAFHFAKAGALGLAHAQPCDAIACQAAVARAAAALAAAGSLYIRLQEWELAIIVNTRAAKAFTQVRRFTAAAALYHRVAEAWPLMAWAHRRAGEPTLADDAARQASRAYGDAAFAYRAANAHVPAAHAFALAGRHDEVGKSYVGAARHAEQAADAHQRAGQTAQAEGAAQTAWASYALAGEAYQRAAREHTQAGRHAPAAACLQRAAHAFGQVGKRPSGPLDLSLLAPEAFSC</sequence>
<accession>A0A5E5BI18</accession>